<protein>
    <submittedName>
        <fullName evidence="1">Uncharacterized protein</fullName>
    </submittedName>
</protein>
<sequence length="144" mass="15101">MPPLPGPVHTTVSLARYQATGKDCQSVLSGWVSVGLPLPPSPFFLSLSVSLLFCPSPALPTVPVFLLLPPPIPLCLSAPLPLSLEWHGADSVHSLAPPSLWLHAPYCSLMGPQVCSCLGNKEGGLKSDHLAPEISFPSPLPSLP</sequence>
<dbReference type="AlphaFoldDB" id="A0A7J8JGF2"/>
<accession>A0A7J8JGF2</accession>
<dbReference type="EMBL" id="JACASE010000002">
    <property type="protein sequence ID" value="KAF6495976.1"/>
    <property type="molecule type" value="Genomic_DNA"/>
</dbReference>
<dbReference type="Proteomes" id="UP000593571">
    <property type="component" value="Unassembled WGS sequence"/>
</dbReference>
<proteinExistence type="predicted"/>
<gene>
    <name evidence="1" type="ORF">HJG63_010255</name>
</gene>
<name>A0A7J8JGF2_ROUAE</name>
<keyword evidence="2" id="KW-1185">Reference proteome</keyword>
<reference evidence="1 2" key="1">
    <citation type="journal article" date="2020" name="Nature">
        <title>Six reference-quality genomes reveal evolution of bat adaptations.</title>
        <authorList>
            <person name="Jebb D."/>
            <person name="Huang Z."/>
            <person name="Pippel M."/>
            <person name="Hughes G.M."/>
            <person name="Lavrichenko K."/>
            <person name="Devanna P."/>
            <person name="Winkler S."/>
            <person name="Jermiin L.S."/>
            <person name="Skirmuntt E.C."/>
            <person name="Katzourakis A."/>
            <person name="Burkitt-Gray L."/>
            <person name="Ray D.A."/>
            <person name="Sullivan K.A.M."/>
            <person name="Roscito J.G."/>
            <person name="Kirilenko B.M."/>
            <person name="Davalos L.M."/>
            <person name="Corthals A.P."/>
            <person name="Power M.L."/>
            <person name="Jones G."/>
            <person name="Ransome R.D."/>
            <person name="Dechmann D.K.N."/>
            <person name="Locatelli A.G."/>
            <person name="Puechmaille S.J."/>
            <person name="Fedrigo O."/>
            <person name="Jarvis E.D."/>
            <person name="Hiller M."/>
            <person name="Vernes S.C."/>
            <person name="Myers E.W."/>
            <person name="Teeling E.C."/>
        </authorList>
    </citation>
    <scope>NUCLEOTIDE SEQUENCE [LARGE SCALE GENOMIC DNA]</scope>
    <source>
        <strain evidence="1">MRouAeg1</strain>
        <tissue evidence="1">Muscle</tissue>
    </source>
</reference>
<evidence type="ECO:0000313" key="1">
    <source>
        <dbReference type="EMBL" id="KAF6495976.1"/>
    </source>
</evidence>
<organism evidence="1 2">
    <name type="scientific">Rousettus aegyptiacus</name>
    <name type="common">Egyptian fruit bat</name>
    <name type="synonym">Pteropus aegyptiacus</name>
    <dbReference type="NCBI Taxonomy" id="9407"/>
    <lineage>
        <taxon>Eukaryota</taxon>
        <taxon>Metazoa</taxon>
        <taxon>Chordata</taxon>
        <taxon>Craniata</taxon>
        <taxon>Vertebrata</taxon>
        <taxon>Euteleostomi</taxon>
        <taxon>Mammalia</taxon>
        <taxon>Eutheria</taxon>
        <taxon>Laurasiatheria</taxon>
        <taxon>Chiroptera</taxon>
        <taxon>Yinpterochiroptera</taxon>
        <taxon>Pteropodoidea</taxon>
        <taxon>Pteropodidae</taxon>
        <taxon>Rousettinae</taxon>
        <taxon>Rousettus</taxon>
    </lineage>
</organism>
<comment type="caution">
    <text evidence="1">The sequence shown here is derived from an EMBL/GenBank/DDBJ whole genome shotgun (WGS) entry which is preliminary data.</text>
</comment>
<evidence type="ECO:0000313" key="2">
    <source>
        <dbReference type="Proteomes" id="UP000593571"/>
    </source>
</evidence>